<evidence type="ECO:0000256" key="2">
    <source>
        <dbReference type="SAM" id="MobiDB-lite"/>
    </source>
</evidence>
<dbReference type="Gene3D" id="3.60.21.10">
    <property type="match status" value="1"/>
</dbReference>
<accession>A0AAV8UQ31</accession>
<protein>
    <recommendedName>
        <fullName evidence="3">Calcineurin-like phosphoesterase domain-containing protein</fullName>
    </recommendedName>
</protein>
<dbReference type="EMBL" id="JAMWBK010000005">
    <property type="protein sequence ID" value="KAJ8904623.1"/>
    <property type="molecule type" value="Genomic_DNA"/>
</dbReference>
<dbReference type="Pfam" id="PF00149">
    <property type="entry name" value="Metallophos"/>
    <property type="match status" value="1"/>
</dbReference>
<feature type="region of interest" description="Disordered" evidence="2">
    <location>
        <begin position="35"/>
        <end position="75"/>
    </location>
</feature>
<sequence length="1307" mass="149100">MVAGFVLAPWIGFGCPTFVRKDRLRKAQNEVRRSRSGIVASKVPVTEKDGHGPDLGEGIPKETGNATQHPFQDGDSSVDVIDTCPESFKNCREWIAFTDLHVRRSTIQTCLQVLRYVHEQALRREAGVVFLGDFWHSRGDLPVEPLNLILEEFSRWTQPMIMISGNHDQVSFDGELNALEPIALAAGEDRVMVLSRPTLFLDALWLPFRRNEAELRKALGSEQAANAKAIFCHIDVYGADMKNGHVSVLGAKPNRLFHRDAVVYSGHFHKPQTIPGTRIRYLGSPYQVSLSEAGQSKALLVLDSQWTVQQEIPIDFGPRHFRLKSMDHLEKTIDLLRANDLLALELQSTGHDDVESIVRKVVKKGAKLQLKRKPKPTSKARIENAESLSLERVFKKYADIKGCSKEIVSSGLRIIGDYLNSDSDVVPAEGRQSSRLELVTVSFQGFGSFEKLVSYPANNRGVVLVVGENSSSTGLSSNAAGKTTMMVAPLWCLTGFTDIRPDGTRVTGLSTEMLNDNSENGFVQVEGMLDGRNFRVRRSLRRKGRRIESSLEVILDGENLTRQTRDDTQAVLESLLGASLLSRTFYFGQNLATRSALELTDKALKDEIARIVPLERWRELRGICNKMKKDARLEFERKLAVLEHLQAAIPSQKTLLEDARASFEEEQSRYDEASARVSVSRRELAAERSMILKLVEEAEDHGRRVEEHKSAVSEIEEKLREHDQRLTRAKVALEAAKNELRRFQDLVRTGETLMERGKDWEENRIMKIEKYRDELRTMNSIELDSDKLCAELESVRARLDTHMQHKGHFCNEERAVELRRAVESLERDRKSARNLFFAQRAHHDALSARLQSTMQRPDFVETADGLKGTCDKCLQPVDAETFLRQREAVVKELERVKLDMEAGSRTTQDLLSRIQRLSSELEGVEAEYNRRNSENMKQLIEQERQLQKELTNIESEQVLRGETFRKIEISRRERNPHAELLVHNFQLPMDAYEDMNFTTLTKLCAVQGETMSERSSLDVFNLSNHLTSLQKEGESWRAEYDRLRAELEQARSKRSEHAEVSMQMMQLEHRDKELDSELGKYREELKKKQREFETLQEALAQTEKRRLELDETTSCLNRDALSYEELEECFSATGCQNFVIENALRELELSCQEYLDEISDGTLKLELSPSRETKASESGVEKIEKIILTQNDNREYVRRTLRQLSGGQRHRISLSFSLGFLHLIQNRRCPRMNTIVFDESLLHLDCEGKERFVSLSTRLGKDSVFFITQTVCEEVASIATSIDLVRNSRGSSDLLIQDQREALNTST</sequence>
<feature type="coiled-coil region" evidence="1">
    <location>
        <begin position="1026"/>
        <end position="1112"/>
    </location>
</feature>
<evidence type="ECO:0000313" key="5">
    <source>
        <dbReference type="Proteomes" id="UP001157974"/>
    </source>
</evidence>
<feature type="coiled-coil region" evidence="1">
    <location>
        <begin position="907"/>
        <end position="956"/>
    </location>
</feature>
<evidence type="ECO:0000313" key="4">
    <source>
        <dbReference type="EMBL" id="KAJ8904623.1"/>
    </source>
</evidence>
<keyword evidence="5" id="KW-1185">Reference proteome</keyword>
<dbReference type="InterPro" id="IPR004843">
    <property type="entry name" value="Calcineurin-like_PHP"/>
</dbReference>
<gene>
    <name evidence="4" type="ORF">NDN08_001141</name>
</gene>
<proteinExistence type="predicted"/>
<dbReference type="InterPro" id="IPR029052">
    <property type="entry name" value="Metallo-depent_PP-like"/>
</dbReference>
<name>A0AAV8UQ31_9RHOD</name>
<feature type="coiled-coil region" evidence="1">
    <location>
        <begin position="656"/>
        <end position="746"/>
    </location>
</feature>
<dbReference type="PANTHER" id="PTHR32114">
    <property type="entry name" value="ABC TRANSPORTER ABCH.3"/>
    <property type="match status" value="1"/>
</dbReference>
<dbReference type="GO" id="GO:0016787">
    <property type="term" value="F:hydrolase activity"/>
    <property type="evidence" value="ECO:0007669"/>
    <property type="project" value="InterPro"/>
</dbReference>
<dbReference type="SUPFAM" id="SSF52540">
    <property type="entry name" value="P-loop containing nucleoside triphosphate hydrolases"/>
    <property type="match status" value="2"/>
</dbReference>
<dbReference type="SUPFAM" id="SSF56300">
    <property type="entry name" value="Metallo-dependent phosphatases"/>
    <property type="match status" value="1"/>
</dbReference>
<reference evidence="4 5" key="1">
    <citation type="journal article" date="2023" name="Nat. Commun.">
        <title>Origin of minicircular mitochondrial genomes in red algae.</title>
        <authorList>
            <person name="Lee Y."/>
            <person name="Cho C.H."/>
            <person name="Lee Y.M."/>
            <person name="Park S.I."/>
            <person name="Yang J.H."/>
            <person name="West J.A."/>
            <person name="Bhattacharya D."/>
            <person name="Yoon H.S."/>
        </authorList>
    </citation>
    <scope>NUCLEOTIDE SEQUENCE [LARGE SCALE GENOMIC DNA]</scope>
    <source>
        <strain evidence="4 5">CCMP1338</strain>
        <tissue evidence="4">Whole cell</tissue>
    </source>
</reference>
<dbReference type="PANTHER" id="PTHR32114:SF2">
    <property type="entry name" value="ABC TRANSPORTER ABCH.3"/>
    <property type="match status" value="1"/>
</dbReference>
<dbReference type="Proteomes" id="UP001157974">
    <property type="component" value="Unassembled WGS sequence"/>
</dbReference>
<feature type="compositionally biased region" description="Basic and acidic residues" evidence="2">
    <location>
        <begin position="45"/>
        <end position="54"/>
    </location>
</feature>
<dbReference type="InterPro" id="IPR027417">
    <property type="entry name" value="P-loop_NTPase"/>
</dbReference>
<dbReference type="Gene3D" id="3.40.50.300">
    <property type="entry name" value="P-loop containing nucleotide triphosphate hydrolases"/>
    <property type="match status" value="2"/>
</dbReference>
<organism evidence="4 5">
    <name type="scientific">Rhodosorus marinus</name>
    <dbReference type="NCBI Taxonomy" id="101924"/>
    <lineage>
        <taxon>Eukaryota</taxon>
        <taxon>Rhodophyta</taxon>
        <taxon>Stylonematophyceae</taxon>
        <taxon>Stylonematales</taxon>
        <taxon>Stylonemataceae</taxon>
        <taxon>Rhodosorus</taxon>
    </lineage>
</organism>
<comment type="caution">
    <text evidence="4">The sequence shown here is derived from an EMBL/GenBank/DDBJ whole genome shotgun (WGS) entry which is preliminary data.</text>
</comment>
<evidence type="ECO:0000256" key="1">
    <source>
        <dbReference type="SAM" id="Coils"/>
    </source>
</evidence>
<feature type="domain" description="Calcineurin-like phosphoesterase" evidence="3">
    <location>
        <begin position="96"/>
        <end position="186"/>
    </location>
</feature>
<keyword evidence="1" id="KW-0175">Coiled coil</keyword>
<evidence type="ECO:0000259" key="3">
    <source>
        <dbReference type="Pfam" id="PF00149"/>
    </source>
</evidence>